<dbReference type="Pfam" id="PF00151">
    <property type="entry name" value="Lipase"/>
    <property type="match status" value="1"/>
</dbReference>
<dbReference type="GO" id="GO:0005615">
    <property type="term" value="C:extracellular space"/>
    <property type="evidence" value="ECO:0007669"/>
    <property type="project" value="TreeGrafter"/>
</dbReference>
<evidence type="ECO:0000256" key="8">
    <source>
        <dbReference type="RuleBase" id="RU004262"/>
    </source>
</evidence>
<dbReference type="AlphaFoldDB" id="A0AAJ7E1C6"/>
<feature type="domain" description="Lipase" evidence="10">
    <location>
        <begin position="44"/>
        <end position="313"/>
    </location>
</feature>
<dbReference type="GO" id="GO:0017171">
    <property type="term" value="F:serine hydrolase activity"/>
    <property type="evidence" value="ECO:0007669"/>
    <property type="project" value="TreeGrafter"/>
</dbReference>
<evidence type="ECO:0000256" key="9">
    <source>
        <dbReference type="SAM" id="SignalP"/>
    </source>
</evidence>
<dbReference type="PRINTS" id="PR00821">
    <property type="entry name" value="TAGLIPASE"/>
</dbReference>
<proteinExistence type="inferred from homology"/>
<evidence type="ECO:0000256" key="4">
    <source>
        <dbReference type="ARBA" id="ARBA00013179"/>
    </source>
</evidence>
<evidence type="ECO:0000256" key="6">
    <source>
        <dbReference type="ARBA" id="ARBA00022801"/>
    </source>
</evidence>
<dbReference type="InterPro" id="IPR029058">
    <property type="entry name" value="AB_hydrolase_fold"/>
</dbReference>
<dbReference type="RefSeq" id="XP_011504234.1">
    <property type="nucleotide sequence ID" value="XM_011505932.1"/>
</dbReference>
<feature type="chain" id="PRO_5042545927" description="phospholipase A1" evidence="9">
    <location>
        <begin position="19"/>
        <end position="323"/>
    </location>
</feature>
<protein>
    <recommendedName>
        <fullName evidence="4">phospholipase A1</fullName>
        <ecNumber evidence="4">3.1.1.32</ecNumber>
    </recommendedName>
</protein>
<dbReference type="PANTHER" id="PTHR11610:SF37">
    <property type="entry name" value="GH01208P"/>
    <property type="match status" value="1"/>
</dbReference>
<evidence type="ECO:0000256" key="7">
    <source>
        <dbReference type="ARBA" id="ARBA00023157"/>
    </source>
</evidence>
<keyword evidence="9" id="KW-0732">Signal</keyword>
<evidence type="ECO:0000256" key="3">
    <source>
        <dbReference type="ARBA" id="ARBA00010701"/>
    </source>
</evidence>
<dbReference type="InterPro" id="IPR000734">
    <property type="entry name" value="TAG_lipase"/>
</dbReference>
<dbReference type="Gene3D" id="3.40.50.1820">
    <property type="entry name" value="alpha/beta hydrolase"/>
    <property type="match status" value="1"/>
</dbReference>
<keyword evidence="5" id="KW-0964">Secreted</keyword>
<evidence type="ECO:0000256" key="5">
    <source>
        <dbReference type="ARBA" id="ARBA00022525"/>
    </source>
</evidence>
<keyword evidence="7" id="KW-1015">Disulfide bond</keyword>
<dbReference type="Proteomes" id="UP000695007">
    <property type="component" value="Unplaced"/>
</dbReference>
<feature type="signal peptide" evidence="9">
    <location>
        <begin position="1"/>
        <end position="18"/>
    </location>
</feature>
<evidence type="ECO:0000259" key="10">
    <source>
        <dbReference type="Pfam" id="PF00151"/>
    </source>
</evidence>
<organism evidence="11 12">
    <name type="scientific">Ceratosolen solmsi marchali</name>
    <dbReference type="NCBI Taxonomy" id="326594"/>
    <lineage>
        <taxon>Eukaryota</taxon>
        <taxon>Metazoa</taxon>
        <taxon>Ecdysozoa</taxon>
        <taxon>Arthropoda</taxon>
        <taxon>Hexapoda</taxon>
        <taxon>Insecta</taxon>
        <taxon>Pterygota</taxon>
        <taxon>Neoptera</taxon>
        <taxon>Endopterygota</taxon>
        <taxon>Hymenoptera</taxon>
        <taxon>Apocrita</taxon>
        <taxon>Proctotrupomorpha</taxon>
        <taxon>Chalcidoidea</taxon>
        <taxon>Agaonidae</taxon>
        <taxon>Agaoninae</taxon>
        <taxon>Ceratosolen</taxon>
    </lineage>
</organism>
<dbReference type="GO" id="GO:0016042">
    <property type="term" value="P:lipid catabolic process"/>
    <property type="evidence" value="ECO:0007669"/>
    <property type="project" value="TreeGrafter"/>
</dbReference>
<dbReference type="PANTHER" id="PTHR11610">
    <property type="entry name" value="LIPASE"/>
    <property type="match status" value="1"/>
</dbReference>
<sequence length="323" mass="35773">MFSHKYSLVICIYTLVLPSSCVVKDILTSAIGISGIAPDYQNKINLILYQGLSVQNAKSYKYSLAESTELKNHLDIKLPFVLYVHGFIEHYSNESVQTIISAYLQKGADNIVILDWSAFSYENYAILSKRIKTISMFTARALEDLAKAEILNVDTLHIVSHSLGSHLAGFLGRFLSFTIPRITALDPANPLFYQLNAEHIDNSSAEIVDVIHTDGGMYGANPRTGTIDFFANGGIRPQPGCPAIGMCNHHRSWRFYSESVLNDTAFPGLACASFEDFKAEKCKENEIVYFGYSMTAKRSGGAYYFTTNKASPYGKGSDGLKYV</sequence>
<dbReference type="SUPFAM" id="SSF53474">
    <property type="entry name" value="alpha/beta-Hydrolases"/>
    <property type="match status" value="1"/>
</dbReference>
<dbReference type="GeneID" id="105367278"/>
<evidence type="ECO:0000256" key="1">
    <source>
        <dbReference type="ARBA" id="ARBA00000111"/>
    </source>
</evidence>
<evidence type="ECO:0000313" key="12">
    <source>
        <dbReference type="RefSeq" id="XP_011504234.1"/>
    </source>
</evidence>
<comment type="similarity">
    <text evidence="3 8">Belongs to the AB hydrolase superfamily. Lipase family.</text>
</comment>
<reference evidence="12" key="1">
    <citation type="submission" date="2025-08" db="UniProtKB">
        <authorList>
            <consortium name="RefSeq"/>
        </authorList>
    </citation>
    <scope>IDENTIFICATION</scope>
</reference>
<comment type="catalytic activity">
    <reaction evidence="1">
        <text>a 1,2-diacyl-sn-glycero-3-phosphocholine + H2O = a 2-acyl-sn-glycero-3-phosphocholine + a fatty acid + H(+)</text>
        <dbReference type="Rhea" id="RHEA:18689"/>
        <dbReference type="ChEBI" id="CHEBI:15377"/>
        <dbReference type="ChEBI" id="CHEBI:15378"/>
        <dbReference type="ChEBI" id="CHEBI:28868"/>
        <dbReference type="ChEBI" id="CHEBI:57643"/>
        <dbReference type="ChEBI" id="CHEBI:57875"/>
        <dbReference type="EC" id="3.1.1.32"/>
    </reaction>
</comment>
<gene>
    <name evidence="12" type="primary">LOC105367278</name>
</gene>
<name>A0AAJ7E1C6_9HYME</name>
<evidence type="ECO:0000313" key="11">
    <source>
        <dbReference type="Proteomes" id="UP000695007"/>
    </source>
</evidence>
<keyword evidence="6" id="KW-0378">Hydrolase</keyword>
<dbReference type="InterPro" id="IPR013818">
    <property type="entry name" value="Lipase"/>
</dbReference>
<evidence type="ECO:0000256" key="2">
    <source>
        <dbReference type="ARBA" id="ARBA00004613"/>
    </source>
</evidence>
<comment type="subcellular location">
    <subcellularLocation>
        <location evidence="2">Secreted</location>
    </subcellularLocation>
</comment>
<dbReference type="EC" id="3.1.1.32" evidence="4"/>
<dbReference type="GO" id="GO:0008970">
    <property type="term" value="F:phospholipase A1 activity"/>
    <property type="evidence" value="ECO:0007669"/>
    <property type="project" value="UniProtKB-EC"/>
</dbReference>
<accession>A0AAJ7E1C6</accession>
<keyword evidence="11" id="KW-1185">Reference proteome</keyword>
<dbReference type="KEGG" id="csol:105367278"/>